<feature type="compositionally biased region" description="Basic residues" evidence="1">
    <location>
        <begin position="57"/>
        <end position="68"/>
    </location>
</feature>
<accession>A0A2I1K1T8</accession>
<dbReference type="EMBL" id="PKHE01000007">
    <property type="protein sequence ID" value="PKY89515.1"/>
    <property type="molecule type" value="Genomic_DNA"/>
</dbReference>
<evidence type="ECO:0000256" key="1">
    <source>
        <dbReference type="SAM" id="MobiDB-lite"/>
    </source>
</evidence>
<comment type="caution">
    <text evidence="2">The sequence shown here is derived from an EMBL/GenBank/DDBJ whole genome shotgun (WGS) entry which is preliminary data.</text>
</comment>
<dbReference type="Proteomes" id="UP000234384">
    <property type="component" value="Unassembled WGS sequence"/>
</dbReference>
<proteinExistence type="predicted"/>
<name>A0A2I1K1T8_9LACT</name>
<gene>
    <name evidence="2" type="ORF">CYJ57_03900</name>
</gene>
<sequence>MSFFPGLIILFVVILKISSKYRMPLRRWLASQEEAIETARLKVPKEVMPKDTLEKPQKRHRIAKRNQPRTKEGVSRMMPKETQTTQSDKEQVEELEQKLTKRIELNTTGNKKIEVTNLDLVSEASVDRQALRAALILSEPRSRRPII</sequence>
<evidence type="ECO:0000313" key="3">
    <source>
        <dbReference type="Proteomes" id="UP000234384"/>
    </source>
</evidence>
<feature type="region of interest" description="Disordered" evidence="1">
    <location>
        <begin position="52"/>
        <end position="91"/>
    </location>
</feature>
<dbReference type="RefSeq" id="WP_101954152.1">
    <property type="nucleotide sequence ID" value="NZ_PKHE01000007.1"/>
</dbReference>
<organism evidence="2 3">
    <name type="scientific">Falseniella ignava</name>
    <dbReference type="NCBI Taxonomy" id="137730"/>
    <lineage>
        <taxon>Bacteria</taxon>
        <taxon>Bacillati</taxon>
        <taxon>Bacillota</taxon>
        <taxon>Bacilli</taxon>
        <taxon>Lactobacillales</taxon>
        <taxon>Aerococcaceae</taxon>
        <taxon>Falseniella</taxon>
    </lineage>
</organism>
<reference evidence="2 3" key="1">
    <citation type="submission" date="2017-12" db="EMBL/GenBank/DDBJ databases">
        <title>Phylogenetic diversity of female urinary microbiome.</title>
        <authorList>
            <person name="Thomas-White K."/>
            <person name="Wolfe A.J."/>
        </authorList>
    </citation>
    <scope>NUCLEOTIDE SEQUENCE [LARGE SCALE GENOMIC DNA]</scope>
    <source>
        <strain evidence="2 3">UMB0898</strain>
    </source>
</reference>
<dbReference type="AlphaFoldDB" id="A0A2I1K1T8"/>
<evidence type="ECO:0000313" key="2">
    <source>
        <dbReference type="EMBL" id="PKY89515.1"/>
    </source>
</evidence>
<protein>
    <submittedName>
        <fullName evidence="2">Uncharacterized protein</fullName>
    </submittedName>
</protein>